<dbReference type="GO" id="GO:0032259">
    <property type="term" value="P:methylation"/>
    <property type="evidence" value="ECO:0007669"/>
    <property type="project" value="UniProtKB-KW"/>
</dbReference>
<evidence type="ECO:0000256" key="1">
    <source>
        <dbReference type="ARBA" id="ARBA00004123"/>
    </source>
</evidence>
<sequence length="520" mass="56089">MSALAPSSAFKFEFPPIAMDGGDGGYGGDGARDDSAGCNGVAGEDSSSPVVVSAADDRTSTTTAILARMMDRCIANANACRIVDASSSSSSSSSFPVRVLAIDPRVDSHMEGLRYVVVDDRARPPVARAVDDDDDDDDDADQRPPRDDDDGAATDLIPGVYEGGLKVWECSLDLCRYLASIIVEDGYAMDENHDDEMDASSSSSSSSSSSWSSWSSLSSIRSAITRAIGPCGSTLELGCGHGLPGCLILREGALRSSSSVDDDDIPIVVFSDFNDFVIRRATIPNACLNVDRGPSRMRLPIAKDPSTGTTFDHDEDDGRDVAPSHISSKPDYDVARRRPATLVRERSIFVSGDWMGLSYMLSSDAISLPPTSVAMPSPSLGGMFDDNDDDELRRRKRIRLRQRRVGGRMTVSDRFDLILASETTYTTESCLDTAFLMLRHLRVEVGIGLVATKRFYFGVGGGTDAFISACEALSSSGDYDDYNDNESPLAGLRLRVEVVRSYDTGNANIRDLLMVICRRK</sequence>
<dbReference type="GO" id="GO:0005737">
    <property type="term" value="C:cytoplasm"/>
    <property type="evidence" value="ECO:0007669"/>
    <property type="project" value="UniProtKB-SubCell"/>
</dbReference>
<accession>A0ABD3SD51</accession>
<feature type="region of interest" description="Disordered" evidence="10">
    <location>
        <begin position="124"/>
        <end position="155"/>
    </location>
</feature>
<keyword evidence="5" id="KW-0489">Methyltransferase</keyword>
<evidence type="ECO:0000256" key="2">
    <source>
        <dbReference type="ARBA" id="ARBA00004496"/>
    </source>
</evidence>
<evidence type="ECO:0000313" key="12">
    <source>
        <dbReference type="Proteomes" id="UP001530377"/>
    </source>
</evidence>
<comment type="subcellular location">
    <subcellularLocation>
        <location evidence="2">Cytoplasm</location>
    </subcellularLocation>
    <subcellularLocation>
        <location evidence="1">Nucleus</location>
    </subcellularLocation>
</comment>
<dbReference type="PANTHER" id="PTHR14614">
    <property type="entry name" value="HEPATOCELLULAR CARCINOMA-ASSOCIATED ANTIGEN"/>
    <property type="match status" value="1"/>
</dbReference>
<feature type="region of interest" description="Disordered" evidence="10">
    <location>
        <begin position="193"/>
        <end position="213"/>
    </location>
</feature>
<dbReference type="PANTHER" id="PTHR14614:SF39">
    <property type="entry name" value="HISTIDINE PROTEIN METHYLTRANSFERASE 1 HOMOLOG"/>
    <property type="match status" value="1"/>
</dbReference>
<evidence type="ECO:0000256" key="5">
    <source>
        <dbReference type="ARBA" id="ARBA00022603"/>
    </source>
</evidence>
<feature type="compositionally biased region" description="Acidic residues" evidence="10">
    <location>
        <begin position="131"/>
        <end position="140"/>
    </location>
</feature>
<dbReference type="Proteomes" id="UP001530377">
    <property type="component" value="Unassembled WGS sequence"/>
</dbReference>
<feature type="compositionally biased region" description="Low complexity" evidence="10">
    <location>
        <begin position="200"/>
        <end position="213"/>
    </location>
</feature>
<organism evidence="11 12">
    <name type="scientific">Cyclostephanos tholiformis</name>
    <dbReference type="NCBI Taxonomy" id="382380"/>
    <lineage>
        <taxon>Eukaryota</taxon>
        <taxon>Sar</taxon>
        <taxon>Stramenopiles</taxon>
        <taxon>Ochrophyta</taxon>
        <taxon>Bacillariophyta</taxon>
        <taxon>Coscinodiscophyceae</taxon>
        <taxon>Thalassiosirophycidae</taxon>
        <taxon>Stephanodiscales</taxon>
        <taxon>Stephanodiscaceae</taxon>
        <taxon>Cyclostephanos</taxon>
    </lineage>
</organism>
<protein>
    <recommendedName>
        <fullName evidence="3">protein-histidine N-methyltransferase</fullName>
        <ecNumber evidence="3">2.1.1.85</ecNumber>
    </recommendedName>
</protein>
<evidence type="ECO:0000313" key="11">
    <source>
        <dbReference type="EMBL" id="KAL3822310.1"/>
    </source>
</evidence>
<dbReference type="Gene3D" id="3.40.50.150">
    <property type="entry name" value="Vaccinia Virus protein VP39"/>
    <property type="match status" value="1"/>
</dbReference>
<gene>
    <name evidence="11" type="ORF">ACHAXA_002625</name>
</gene>
<proteinExistence type="inferred from homology"/>
<keyword evidence="7" id="KW-0949">S-adenosyl-L-methionine</keyword>
<dbReference type="GO" id="GO:0018064">
    <property type="term" value="F:protein-L-histidine N-tele-methyltransferase activity"/>
    <property type="evidence" value="ECO:0007669"/>
    <property type="project" value="UniProtKB-EC"/>
</dbReference>
<evidence type="ECO:0000256" key="9">
    <source>
        <dbReference type="ARBA" id="ARBA00038126"/>
    </source>
</evidence>
<keyword evidence="4" id="KW-0963">Cytoplasm</keyword>
<keyword evidence="6" id="KW-0808">Transferase</keyword>
<dbReference type="GO" id="GO:0005634">
    <property type="term" value="C:nucleus"/>
    <property type="evidence" value="ECO:0007669"/>
    <property type="project" value="UniProtKB-SubCell"/>
</dbReference>
<evidence type="ECO:0000256" key="10">
    <source>
        <dbReference type="SAM" id="MobiDB-lite"/>
    </source>
</evidence>
<feature type="region of interest" description="Disordered" evidence="10">
    <location>
        <begin position="298"/>
        <end position="330"/>
    </location>
</feature>
<evidence type="ECO:0000256" key="8">
    <source>
        <dbReference type="ARBA" id="ARBA00023242"/>
    </source>
</evidence>
<evidence type="ECO:0000256" key="6">
    <source>
        <dbReference type="ARBA" id="ARBA00022679"/>
    </source>
</evidence>
<dbReference type="AlphaFoldDB" id="A0ABD3SD51"/>
<dbReference type="InterPro" id="IPR029063">
    <property type="entry name" value="SAM-dependent_MTases_sf"/>
</dbReference>
<evidence type="ECO:0000256" key="4">
    <source>
        <dbReference type="ARBA" id="ARBA00022490"/>
    </source>
</evidence>
<evidence type="ECO:0000256" key="3">
    <source>
        <dbReference type="ARBA" id="ARBA00012533"/>
    </source>
</evidence>
<reference evidence="11 12" key="1">
    <citation type="submission" date="2024-10" db="EMBL/GenBank/DDBJ databases">
        <title>Updated reference genomes for cyclostephanoid diatoms.</title>
        <authorList>
            <person name="Roberts W.R."/>
            <person name="Alverson A.J."/>
        </authorList>
    </citation>
    <scope>NUCLEOTIDE SEQUENCE [LARGE SCALE GENOMIC DNA]</scope>
    <source>
        <strain evidence="11 12">AJA228-03</strain>
    </source>
</reference>
<dbReference type="InterPro" id="IPR019410">
    <property type="entry name" value="Methyltransf_16"/>
</dbReference>
<comment type="caution">
    <text evidence="11">The sequence shown here is derived from an EMBL/GenBank/DDBJ whole genome shotgun (WGS) entry which is preliminary data.</text>
</comment>
<dbReference type="EC" id="2.1.1.85" evidence="3"/>
<name>A0ABD3SD51_9STRA</name>
<dbReference type="EMBL" id="JALLPB020000069">
    <property type="protein sequence ID" value="KAL3822310.1"/>
    <property type="molecule type" value="Genomic_DNA"/>
</dbReference>
<keyword evidence="12" id="KW-1185">Reference proteome</keyword>
<keyword evidence="8" id="KW-0539">Nucleus</keyword>
<evidence type="ECO:0000256" key="7">
    <source>
        <dbReference type="ARBA" id="ARBA00022691"/>
    </source>
</evidence>
<comment type="similarity">
    <text evidence="9">Belongs to the methyltransferase superfamily. METTL18 family.</text>
</comment>